<dbReference type="InterPro" id="IPR026002">
    <property type="entry name" value="ATC_hydrolase-like"/>
</dbReference>
<evidence type="ECO:0008006" key="2">
    <source>
        <dbReference type="Google" id="ProtNLM"/>
    </source>
</evidence>
<comment type="caution">
    <text evidence="1">The sequence shown here is derived from an EMBL/GenBank/DDBJ whole genome shotgun (WGS) entry which is preliminary data.</text>
</comment>
<protein>
    <recommendedName>
        <fullName evidence="2">L-2-amino-thiazoline-4-carboxylic acid hydrolase</fullName>
    </recommendedName>
</protein>
<proteinExistence type="predicted"/>
<dbReference type="AlphaFoldDB" id="A0A644XNU9"/>
<evidence type="ECO:0000313" key="1">
    <source>
        <dbReference type="EMBL" id="MPM17870.1"/>
    </source>
</evidence>
<name>A0A644XNU9_9ZZZZ</name>
<gene>
    <name evidence="1" type="ORF">SDC9_64270</name>
</gene>
<organism evidence="1">
    <name type="scientific">bioreactor metagenome</name>
    <dbReference type="NCBI Taxonomy" id="1076179"/>
    <lineage>
        <taxon>unclassified sequences</taxon>
        <taxon>metagenomes</taxon>
        <taxon>ecological metagenomes</taxon>
    </lineage>
</organism>
<reference evidence="1" key="1">
    <citation type="submission" date="2019-08" db="EMBL/GenBank/DDBJ databases">
        <authorList>
            <person name="Kucharzyk K."/>
            <person name="Murdoch R.W."/>
            <person name="Higgins S."/>
            <person name="Loffler F."/>
        </authorList>
    </citation>
    <scope>NUCLEOTIDE SEQUENCE</scope>
</reference>
<sequence>MTQFTERHHAFIAAKFYKYLKDRHGDIGLQVFVMATRRYGEQRGCRMAQRALRDGKELSFTTYREYGEWANTQPSIEEGIANKSEILSTYPDYVMRISCCPWATQFDEMELSECGVLYCRHVDESLARGFNPDLKYEVLCSINDHDCCLHIMRGAGMLPPPGPKSPANLRDFGYHCGHLFKTFCETTCAVLGDTELSDLVLRAFEETYGDELAEELAGRLDEDYNLIDEAKGGVR</sequence>
<dbReference type="Pfam" id="PF14196">
    <property type="entry name" value="ATC_hydrolase"/>
    <property type="match status" value="1"/>
</dbReference>
<accession>A0A644XNU9</accession>
<dbReference type="EMBL" id="VSSQ01002876">
    <property type="protein sequence ID" value="MPM17870.1"/>
    <property type="molecule type" value="Genomic_DNA"/>
</dbReference>